<proteinExistence type="predicted"/>
<evidence type="ECO:0000313" key="3">
    <source>
        <dbReference type="EMBL" id="KAG5375843.1"/>
    </source>
</evidence>
<organism evidence="3 4">
    <name type="scientific">Brassica rapa subsp. trilocularis</name>
    <dbReference type="NCBI Taxonomy" id="1813537"/>
    <lineage>
        <taxon>Eukaryota</taxon>
        <taxon>Viridiplantae</taxon>
        <taxon>Streptophyta</taxon>
        <taxon>Embryophyta</taxon>
        <taxon>Tracheophyta</taxon>
        <taxon>Spermatophyta</taxon>
        <taxon>Magnoliopsida</taxon>
        <taxon>eudicotyledons</taxon>
        <taxon>Gunneridae</taxon>
        <taxon>Pentapetalae</taxon>
        <taxon>rosids</taxon>
        <taxon>malvids</taxon>
        <taxon>Brassicales</taxon>
        <taxon>Brassicaceae</taxon>
        <taxon>Brassiceae</taxon>
        <taxon>Brassica</taxon>
    </lineage>
</organism>
<evidence type="ECO:0000256" key="2">
    <source>
        <dbReference type="SAM" id="MobiDB-lite"/>
    </source>
</evidence>
<gene>
    <name evidence="3" type="primary">A10g504430.1_BraROA</name>
    <name evidence="3" type="ORF">IGI04_040439</name>
</gene>
<feature type="coiled-coil region" evidence="1">
    <location>
        <begin position="160"/>
        <end position="187"/>
    </location>
</feature>
<feature type="compositionally biased region" description="Polar residues" evidence="2">
    <location>
        <begin position="60"/>
        <end position="69"/>
    </location>
</feature>
<name>A0ABQ7KNL7_BRACM</name>
<feature type="compositionally biased region" description="Acidic residues" evidence="2">
    <location>
        <begin position="304"/>
        <end position="318"/>
    </location>
</feature>
<dbReference type="EMBL" id="JADBGQ010000010">
    <property type="protein sequence ID" value="KAG5375843.1"/>
    <property type="molecule type" value="Genomic_DNA"/>
</dbReference>
<evidence type="ECO:0000313" key="4">
    <source>
        <dbReference type="Proteomes" id="UP000823674"/>
    </source>
</evidence>
<protein>
    <submittedName>
        <fullName evidence="3">Uncharacterized protein</fullName>
    </submittedName>
</protein>
<feature type="region of interest" description="Disordered" evidence="2">
    <location>
        <begin position="51"/>
        <end position="74"/>
    </location>
</feature>
<dbReference type="Proteomes" id="UP000823674">
    <property type="component" value="Chromosome A10"/>
</dbReference>
<sequence length="338" mass="36997">MSTSHDDQRSCDAKMGDALRASLSSSPVPGAVLAHIAEFLSFQNELTRRDAEKEGFTPVDPSNSPTSADNFDPKVELPPHPGVVPTGGVNSALALVEAMAQPTEIISGYVLPALLPVFRRRVARDPVLIPKWLGRGDASKALRSGLLGPSSLRASDTGLMSQHRAKVERLMKELAESEDKLSQFEAKLETRIGELERRLRNPVSSLLKAKQARKTKALEVRHLQRQKAEGAQRVVGLKRLSRDIALAVIEGRMCEIQMFQGREALSPQAKEAKLTARKEDLAAIEGDFDLIFKFVRILPSLSGDPEEQDFAVERDGDDAAPNSDEVMGEDEVSSLEDE</sequence>
<reference evidence="3 4" key="1">
    <citation type="submission" date="2021-03" db="EMBL/GenBank/DDBJ databases">
        <authorList>
            <person name="King G.J."/>
            <person name="Bancroft I."/>
            <person name="Baten A."/>
            <person name="Bloomfield J."/>
            <person name="Borpatragohain P."/>
            <person name="He Z."/>
            <person name="Irish N."/>
            <person name="Irwin J."/>
            <person name="Liu K."/>
            <person name="Mauleon R.P."/>
            <person name="Moore J."/>
            <person name="Morris R."/>
            <person name="Ostergaard L."/>
            <person name="Wang B."/>
            <person name="Wells R."/>
        </authorList>
    </citation>
    <scope>NUCLEOTIDE SEQUENCE [LARGE SCALE GENOMIC DNA]</scope>
    <source>
        <strain evidence="3">R-o-18</strain>
        <tissue evidence="3">Leaf</tissue>
    </source>
</reference>
<keyword evidence="4" id="KW-1185">Reference proteome</keyword>
<keyword evidence="1" id="KW-0175">Coiled coil</keyword>
<feature type="region of interest" description="Disordered" evidence="2">
    <location>
        <begin position="302"/>
        <end position="338"/>
    </location>
</feature>
<comment type="caution">
    <text evidence="3">The sequence shown here is derived from an EMBL/GenBank/DDBJ whole genome shotgun (WGS) entry which is preliminary data.</text>
</comment>
<accession>A0ABQ7KNL7</accession>
<evidence type="ECO:0000256" key="1">
    <source>
        <dbReference type="SAM" id="Coils"/>
    </source>
</evidence>
<feature type="compositionally biased region" description="Acidic residues" evidence="2">
    <location>
        <begin position="326"/>
        <end position="338"/>
    </location>
</feature>